<proteinExistence type="predicted"/>
<organism evidence="1">
    <name type="scientific">Rhizophora mucronata</name>
    <name type="common">Asiatic mangrove</name>
    <dbReference type="NCBI Taxonomy" id="61149"/>
    <lineage>
        <taxon>Eukaryota</taxon>
        <taxon>Viridiplantae</taxon>
        <taxon>Streptophyta</taxon>
        <taxon>Embryophyta</taxon>
        <taxon>Tracheophyta</taxon>
        <taxon>Spermatophyta</taxon>
        <taxon>Magnoliopsida</taxon>
        <taxon>eudicotyledons</taxon>
        <taxon>Gunneridae</taxon>
        <taxon>Pentapetalae</taxon>
        <taxon>rosids</taxon>
        <taxon>fabids</taxon>
        <taxon>Malpighiales</taxon>
        <taxon>Rhizophoraceae</taxon>
        <taxon>Rhizophora</taxon>
    </lineage>
</organism>
<evidence type="ECO:0000313" key="1">
    <source>
        <dbReference type="EMBL" id="MBX66827.1"/>
    </source>
</evidence>
<name>A0A2P2QIS9_RHIMU</name>
<dbReference type="AlphaFoldDB" id="A0A2P2QIS9"/>
<accession>A0A2P2QIS9</accession>
<protein>
    <submittedName>
        <fullName evidence="1">Uncharacterized protein</fullName>
    </submittedName>
</protein>
<sequence>MGIPMHMDPTLWGLGKGHKYTAINLPSKL</sequence>
<dbReference type="EMBL" id="GGEC01086343">
    <property type="protein sequence ID" value="MBX66827.1"/>
    <property type="molecule type" value="Transcribed_RNA"/>
</dbReference>
<reference evidence="1" key="1">
    <citation type="submission" date="2018-02" db="EMBL/GenBank/DDBJ databases">
        <title>Rhizophora mucronata_Transcriptome.</title>
        <authorList>
            <person name="Meera S.P."/>
            <person name="Sreeshan A."/>
            <person name="Augustine A."/>
        </authorList>
    </citation>
    <scope>NUCLEOTIDE SEQUENCE</scope>
    <source>
        <tissue evidence="1">Leaf</tissue>
    </source>
</reference>